<accession>A0A0U5EU13</accession>
<proteinExistence type="predicted"/>
<evidence type="ECO:0000313" key="3">
    <source>
        <dbReference type="Proteomes" id="UP000056109"/>
    </source>
</evidence>
<dbReference type="GeneID" id="34783045"/>
<feature type="chain" id="PRO_5006856348" description="Type IV secretion system protein VirB5" evidence="1">
    <location>
        <begin position="25"/>
        <end position="270"/>
    </location>
</feature>
<dbReference type="Proteomes" id="UP000056109">
    <property type="component" value="Chromosome I"/>
</dbReference>
<evidence type="ECO:0000256" key="1">
    <source>
        <dbReference type="SAM" id="SignalP"/>
    </source>
</evidence>
<dbReference type="AlphaFoldDB" id="A0A0U5EU13"/>
<keyword evidence="1" id="KW-0732">Signal</keyword>
<evidence type="ECO:0008006" key="4">
    <source>
        <dbReference type="Google" id="ProtNLM"/>
    </source>
</evidence>
<evidence type="ECO:0000313" key="2">
    <source>
        <dbReference type="EMBL" id="CEF41308.1"/>
    </source>
</evidence>
<gene>
    <name evidence="2" type="ORF">ASN_1993</name>
</gene>
<dbReference type="EMBL" id="LN606600">
    <property type="protein sequence ID" value="CEF41308.1"/>
    <property type="molecule type" value="Genomic_DNA"/>
</dbReference>
<dbReference type="KEGG" id="asz:ASN_1993"/>
<sequence length="270" mass="29119">MTVNMFKGALAVTIFALCSISVDAKAQVIVTDPKTEISTDLGYLEAAKSYLQQGQQYYMQGEQYYEQLEQATQEIQNAKGLANIASLGGGSLDSDISRLESVTDDLSDLYSLNGFSGNFSQEAREVLSRTYNLPGSTSAQASAASLMGLASDSPTDAGYDRAARDTNQSMREAASLASVNEYRQASAQAMQRQDEALADLGDDDVGASTQLIAAEQSTALHQNDASLQLQQTTADMAFQQHIRQLEVENDIAEKNLKHLQKVQAFTASSD</sequence>
<dbReference type="PATRIC" id="fig|446692.3.peg.2051"/>
<feature type="signal peptide" evidence="1">
    <location>
        <begin position="1"/>
        <end position="24"/>
    </location>
</feature>
<dbReference type="RefSeq" id="WP_099048366.1">
    <property type="nucleotide sequence ID" value="NZ_LN606600.1"/>
</dbReference>
<keyword evidence="3" id="KW-1185">Reference proteome</keyword>
<reference evidence="3" key="1">
    <citation type="submission" date="2014-09" db="EMBL/GenBank/DDBJ databases">
        <authorList>
            <person name="Illeghems K.G."/>
        </authorList>
    </citation>
    <scope>NUCLEOTIDE SEQUENCE [LARGE SCALE GENOMIC DNA]</scope>
    <source>
        <strain evidence="3">108B</strain>
    </source>
</reference>
<organism evidence="2 3">
    <name type="scientific">Acetobacter senegalensis</name>
    <dbReference type="NCBI Taxonomy" id="446692"/>
    <lineage>
        <taxon>Bacteria</taxon>
        <taxon>Pseudomonadati</taxon>
        <taxon>Pseudomonadota</taxon>
        <taxon>Alphaproteobacteria</taxon>
        <taxon>Acetobacterales</taxon>
        <taxon>Acetobacteraceae</taxon>
        <taxon>Acetobacter</taxon>
    </lineage>
</organism>
<protein>
    <recommendedName>
        <fullName evidence="4">Type IV secretion system protein VirB5</fullName>
    </recommendedName>
</protein>
<name>A0A0U5EU13_9PROT</name>